<feature type="transmembrane region" description="Helical" evidence="6">
    <location>
        <begin position="14"/>
        <end position="34"/>
    </location>
</feature>
<dbReference type="Pfam" id="PF01292">
    <property type="entry name" value="Ni_hydr_CYTB"/>
    <property type="match status" value="1"/>
</dbReference>
<evidence type="ECO:0000259" key="7">
    <source>
        <dbReference type="Pfam" id="PF01292"/>
    </source>
</evidence>
<dbReference type="GO" id="GO:0022904">
    <property type="term" value="P:respiratory electron transport chain"/>
    <property type="evidence" value="ECO:0007669"/>
    <property type="project" value="InterPro"/>
</dbReference>
<dbReference type="InterPro" id="IPR016174">
    <property type="entry name" value="Di-haem_cyt_TM"/>
</dbReference>
<dbReference type="GO" id="GO:0009055">
    <property type="term" value="F:electron transfer activity"/>
    <property type="evidence" value="ECO:0007669"/>
    <property type="project" value="InterPro"/>
</dbReference>
<evidence type="ECO:0000256" key="4">
    <source>
        <dbReference type="ARBA" id="ARBA00022989"/>
    </source>
</evidence>
<protein>
    <recommendedName>
        <fullName evidence="7">Cytochrome b561 bacterial/Ni-hydrogenase domain-containing protein</fullName>
    </recommendedName>
</protein>
<evidence type="ECO:0000313" key="9">
    <source>
        <dbReference type="Proteomes" id="UP000095342"/>
    </source>
</evidence>
<evidence type="ECO:0000256" key="1">
    <source>
        <dbReference type="ARBA" id="ARBA00004651"/>
    </source>
</evidence>
<keyword evidence="2" id="KW-1003">Cell membrane</keyword>
<feature type="domain" description="Cytochrome b561 bacterial/Ni-hydrogenase" evidence="7">
    <location>
        <begin position="7"/>
        <end position="178"/>
    </location>
</feature>
<dbReference type="KEGG" id="aaeo:BJI67_03635"/>
<dbReference type="EMBL" id="CP017448">
    <property type="protein sequence ID" value="AOV18401.1"/>
    <property type="molecule type" value="Genomic_DNA"/>
</dbReference>
<dbReference type="Proteomes" id="UP000095342">
    <property type="component" value="Chromosome"/>
</dbReference>
<keyword evidence="3 6" id="KW-0812">Transmembrane</keyword>
<gene>
    <name evidence="8" type="ORF">BJI67_03635</name>
</gene>
<keyword evidence="9" id="KW-1185">Reference proteome</keyword>
<name>A0A1D8KBQ7_9GAMM</name>
<comment type="subcellular location">
    <subcellularLocation>
        <location evidence="1">Cell membrane</location>
        <topology evidence="1">Multi-pass membrane protein</topology>
    </subcellularLocation>
</comment>
<evidence type="ECO:0000313" key="8">
    <source>
        <dbReference type="EMBL" id="AOV18401.1"/>
    </source>
</evidence>
<evidence type="ECO:0000256" key="6">
    <source>
        <dbReference type="SAM" id="Phobius"/>
    </source>
</evidence>
<proteinExistence type="predicted"/>
<keyword evidence="4 6" id="KW-1133">Transmembrane helix</keyword>
<dbReference type="Gene3D" id="1.20.950.20">
    <property type="entry name" value="Transmembrane di-heme cytochromes, Chain C"/>
    <property type="match status" value="1"/>
</dbReference>
<feature type="transmembrane region" description="Helical" evidence="6">
    <location>
        <begin position="106"/>
        <end position="129"/>
    </location>
</feature>
<organism evidence="8 9">
    <name type="scientific">Acidihalobacter aeolianus</name>
    <dbReference type="NCBI Taxonomy" id="2792603"/>
    <lineage>
        <taxon>Bacteria</taxon>
        <taxon>Pseudomonadati</taxon>
        <taxon>Pseudomonadota</taxon>
        <taxon>Gammaproteobacteria</taxon>
        <taxon>Chromatiales</taxon>
        <taxon>Ectothiorhodospiraceae</taxon>
        <taxon>Acidihalobacter</taxon>
    </lineage>
</organism>
<feature type="transmembrane region" description="Helical" evidence="6">
    <location>
        <begin position="141"/>
        <end position="163"/>
    </location>
</feature>
<evidence type="ECO:0000256" key="2">
    <source>
        <dbReference type="ARBA" id="ARBA00022475"/>
    </source>
</evidence>
<dbReference type="GO" id="GO:0005886">
    <property type="term" value="C:plasma membrane"/>
    <property type="evidence" value="ECO:0007669"/>
    <property type="project" value="UniProtKB-SubCell"/>
</dbReference>
<reference evidence="8 9" key="1">
    <citation type="submission" date="2016-09" db="EMBL/GenBank/DDBJ databases">
        <title>Acidihalobacter prosperus V6 (DSM14174).</title>
        <authorList>
            <person name="Khaleque H.N."/>
            <person name="Ramsay J.P."/>
            <person name="Murphy R.J.T."/>
            <person name="Kaksonen A.H."/>
            <person name="Boxall N.J."/>
            <person name="Watkin E.L.J."/>
        </authorList>
    </citation>
    <scope>NUCLEOTIDE SEQUENCE [LARGE SCALE GENOMIC DNA]</scope>
    <source>
        <strain evidence="8 9">V6</strain>
    </source>
</reference>
<evidence type="ECO:0000256" key="5">
    <source>
        <dbReference type="ARBA" id="ARBA00023136"/>
    </source>
</evidence>
<feature type="transmembrane region" description="Helical" evidence="6">
    <location>
        <begin position="46"/>
        <end position="64"/>
    </location>
</feature>
<dbReference type="SUPFAM" id="SSF81342">
    <property type="entry name" value="Transmembrane di-heme cytochromes"/>
    <property type="match status" value="1"/>
</dbReference>
<dbReference type="RefSeq" id="WP_070073927.1">
    <property type="nucleotide sequence ID" value="NZ_CP017448.1"/>
</dbReference>
<keyword evidence="5 6" id="KW-0472">Membrane</keyword>
<evidence type="ECO:0000256" key="3">
    <source>
        <dbReference type="ARBA" id="ARBA00022692"/>
    </source>
</evidence>
<dbReference type="AlphaFoldDB" id="A0A1D8KBQ7"/>
<dbReference type="InterPro" id="IPR011577">
    <property type="entry name" value="Cyt_b561_bac/Ni-Hgenase"/>
</dbReference>
<accession>A0A1D8KBQ7</accession>
<sequence length="201" mass="22146">MAEKLEWDGITRGLHWGLTLCITFQLFSGLLISTPGTLVYFHLHEYVGLAAAAVILVHWMWSFTHQDLGLLFPWHSAGFARVRDEFTGMLRGRLPMAGPQIGLSSFIHGLGLLAITVMGFTGVLLFMVIPASDGGMASSAYPVAITSLSLIHRYMSYMVWIYWLGHVGFALLHQLRGGGVFGAIFLGRPERNPEVAKSNRA</sequence>